<dbReference type="AlphaFoldDB" id="A0A8C4R135"/>
<comment type="cofactor">
    <cofactor evidence="1 8">
        <name>Fe(2+)</name>
        <dbReference type="ChEBI" id="CHEBI:29033"/>
    </cofactor>
</comment>
<organism evidence="10 11">
    <name type="scientific">Eptatretus burgeri</name>
    <name type="common">Inshore hagfish</name>
    <dbReference type="NCBI Taxonomy" id="7764"/>
    <lineage>
        <taxon>Eukaryota</taxon>
        <taxon>Metazoa</taxon>
        <taxon>Chordata</taxon>
        <taxon>Craniata</taxon>
        <taxon>Vertebrata</taxon>
        <taxon>Cyclostomata</taxon>
        <taxon>Myxini</taxon>
        <taxon>Myxiniformes</taxon>
        <taxon>Myxinidae</taxon>
        <taxon>Eptatretinae</taxon>
        <taxon>Eptatretus</taxon>
    </lineage>
</organism>
<protein>
    <recommendedName>
        <fullName evidence="3">phenylalanine 4-monooxygenase</fullName>
        <ecNumber evidence="3">1.14.16.1</ecNumber>
    </recommendedName>
</protein>
<evidence type="ECO:0000313" key="10">
    <source>
        <dbReference type="Ensembl" id="ENSEBUP00000023678.1"/>
    </source>
</evidence>
<reference evidence="10" key="1">
    <citation type="submission" date="2025-08" db="UniProtKB">
        <authorList>
            <consortium name="Ensembl"/>
        </authorList>
    </citation>
    <scope>IDENTIFICATION</scope>
</reference>
<dbReference type="GO" id="GO:0005506">
    <property type="term" value="F:iron ion binding"/>
    <property type="evidence" value="ECO:0007669"/>
    <property type="project" value="InterPro"/>
</dbReference>
<evidence type="ECO:0000256" key="3">
    <source>
        <dbReference type="ARBA" id="ARBA00011995"/>
    </source>
</evidence>
<dbReference type="Pfam" id="PF00351">
    <property type="entry name" value="Biopterin_H"/>
    <property type="match status" value="2"/>
</dbReference>
<dbReference type="PROSITE" id="PS51410">
    <property type="entry name" value="BH4_AAA_HYDROXYL_2"/>
    <property type="match status" value="1"/>
</dbReference>
<evidence type="ECO:0000256" key="5">
    <source>
        <dbReference type="ARBA" id="ARBA00023002"/>
    </source>
</evidence>
<keyword evidence="7" id="KW-0503">Monooxygenase</keyword>
<dbReference type="EC" id="1.14.16.1" evidence="3"/>
<keyword evidence="11" id="KW-1185">Reference proteome</keyword>
<proteinExistence type="inferred from homology"/>
<dbReference type="Proteomes" id="UP000694388">
    <property type="component" value="Unplaced"/>
</dbReference>
<dbReference type="PANTHER" id="PTHR11473">
    <property type="entry name" value="AROMATIC AMINO ACID HYDROXYLASE"/>
    <property type="match status" value="1"/>
</dbReference>
<keyword evidence="6 8" id="KW-0408">Iron</keyword>
<dbReference type="GO" id="GO:0004505">
    <property type="term" value="F:phenylalanine 4-monooxygenase activity"/>
    <property type="evidence" value="ECO:0007669"/>
    <property type="project" value="UniProtKB-EC"/>
</dbReference>
<name>A0A8C4R135_EPTBU</name>
<dbReference type="PANTHER" id="PTHR11473:SF24">
    <property type="entry name" value="PHENYLALANINE-4-HYDROXYLASE"/>
    <property type="match status" value="1"/>
</dbReference>
<evidence type="ECO:0000313" key="11">
    <source>
        <dbReference type="Proteomes" id="UP000694388"/>
    </source>
</evidence>
<dbReference type="GeneTree" id="ENSGT00950000182885"/>
<dbReference type="SUPFAM" id="SSF56534">
    <property type="entry name" value="Aromatic aminoacid monoxygenases, catalytic and oligomerization domains"/>
    <property type="match status" value="1"/>
</dbReference>
<feature type="binding site" evidence="8">
    <location>
        <position position="280"/>
    </location>
    <ligand>
        <name>Fe cation</name>
        <dbReference type="ChEBI" id="CHEBI:24875"/>
    </ligand>
</feature>
<evidence type="ECO:0000256" key="8">
    <source>
        <dbReference type="PIRSR" id="PIRSR601273-2"/>
    </source>
</evidence>
<feature type="domain" description="Biopterin-dependent aromatic amino acid hydroxylase family profile" evidence="9">
    <location>
        <begin position="81"/>
        <end position="379"/>
    </location>
</feature>
<reference evidence="10" key="2">
    <citation type="submission" date="2025-09" db="UniProtKB">
        <authorList>
            <consortium name="Ensembl"/>
        </authorList>
    </citation>
    <scope>IDENTIFICATION</scope>
</reference>
<keyword evidence="4 8" id="KW-0479">Metal-binding</keyword>
<sequence length="379" mass="43569">MYLQEKPESNGGTTLIFSLKEKVGALVKALKLFEQCDKCHIESRPSRFAKDEWEFFVQMNSDNDEMDTLVQDLREEAAGSVHELTRGKKKNTVPWFPSNIKDLDRFANQILSYGSELDADHPGFTDAKYRARRKIFADIAFNYRHGQKIPYMEYTAEEVQTWGKVFSELKKLFPTHACQEFLRVFPLLEQYCGFREDNIPQLEDVSEYLKSNTSLLHFKTHAVVHFTPLPRSIRKELLGHVPLFADPNFATFSQEIGLASLGAPDEYIEKLATVYWFTVEFGLCRQQGKIKAFGAGILSSFGELEYCLTDKPELRPFDPEKTCMQQKFAQSIPRPFSVHYDAYSQMVEVLDSLDKVHKLAWNVRGKILCKDSILCGVII</sequence>
<dbReference type="Ensembl" id="ENSEBUT00000024254.1">
    <property type="protein sequence ID" value="ENSEBUP00000023678.1"/>
    <property type="gene ID" value="ENSEBUG00000014587.1"/>
</dbReference>
<keyword evidence="5" id="KW-0560">Oxidoreductase</keyword>
<dbReference type="InterPro" id="IPR036951">
    <property type="entry name" value="ArAA_hydroxylase_sf"/>
</dbReference>
<dbReference type="InterPro" id="IPR045865">
    <property type="entry name" value="ACT-like_dom_sf"/>
</dbReference>
<feature type="binding site" evidence="8">
    <location>
        <position position="240"/>
    </location>
    <ligand>
        <name>Fe cation</name>
        <dbReference type="ChEBI" id="CHEBI:24875"/>
    </ligand>
</feature>
<evidence type="ECO:0000259" key="9">
    <source>
        <dbReference type="PROSITE" id="PS51410"/>
    </source>
</evidence>
<dbReference type="Gene3D" id="1.10.800.10">
    <property type="entry name" value="Aromatic amino acid hydroxylase"/>
    <property type="match status" value="2"/>
</dbReference>
<accession>A0A8C4R135</accession>
<evidence type="ECO:0000256" key="2">
    <source>
        <dbReference type="ARBA" id="ARBA00009712"/>
    </source>
</evidence>
<dbReference type="InterPro" id="IPR001273">
    <property type="entry name" value="ArAA_hydroxylase"/>
</dbReference>
<evidence type="ECO:0000256" key="7">
    <source>
        <dbReference type="ARBA" id="ARBA00023033"/>
    </source>
</evidence>
<dbReference type="OMA" id="QXENDIN"/>
<evidence type="ECO:0000256" key="4">
    <source>
        <dbReference type="ARBA" id="ARBA00022723"/>
    </source>
</evidence>
<evidence type="ECO:0000256" key="1">
    <source>
        <dbReference type="ARBA" id="ARBA00001954"/>
    </source>
</evidence>
<dbReference type="SUPFAM" id="SSF55021">
    <property type="entry name" value="ACT-like"/>
    <property type="match status" value="1"/>
</dbReference>
<evidence type="ECO:0000256" key="6">
    <source>
        <dbReference type="ARBA" id="ARBA00023004"/>
    </source>
</evidence>
<dbReference type="InterPro" id="IPR019774">
    <property type="entry name" value="Aromatic-AA_hydroxylase_C"/>
</dbReference>
<comment type="similarity">
    <text evidence="2">Belongs to the biopterin-dependent aromatic amino acid hydroxylase family.</text>
</comment>
<dbReference type="InterPro" id="IPR036329">
    <property type="entry name" value="Aro-AA_hydroxylase_C_sf"/>
</dbReference>